<dbReference type="OrthoDB" id="9767643at2"/>
<dbReference type="EC" id="2.8.3.10" evidence="1"/>
<proteinExistence type="predicted"/>
<reference evidence="2 3" key="1">
    <citation type="journal article" date="2010" name="Stand. Genomic Sci.">
        <title>Complete genome sequence of Spirochaeta smaragdinae type strain (SEBR 4228).</title>
        <authorList>
            <person name="Mavromatis K."/>
            <person name="Yasawong M."/>
            <person name="Chertkov O."/>
            <person name="Lapidus A."/>
            <person name="Lucas S."/>
            <person name="Nolan M."/>
            <person name="Del Rio T.G."/>
            <person name="Tice H."/>
            <person name="Cheng J.F."/>
            <person name="Pitluck S."/>
            <person name="Liolios K."/>
            <person name="Ivanova N."/>
            <person name="Tapia R."/>
            <person name="Han C."/>
            <person name="Bruce D."/>
            <person name="Goodwin L."/>
            <person name="Pati A."/>
            <person name="Chen A."/>
            <person name="Palaniappan K."/>
            <person name="Land M."/>
            <person name="Hauser L."/>
            <person name="Chang Y.J."/>
            <person name="Jeffries C.D."/>
            <person name="Detter J.C."/>
            <person name="Rohde M."/>
            <person name="Brambilla E."/>
            <person name="Spring S."/>
            <person name="Goker M."/>
            <person name="Sikorski J."/>
            <person name="Woyke T."/>
            <person name="Bristow J."/>
            <person name="Eisen J.A."/>
            <person name="Markowitz V."/>
            <person name="Hugenholtz P."/>
            <person name="Klenk H.P."/>
            <person name="Kyrpides N.C."/>
        </authorList>
    </citation>
    <scope>NUCLEOTIDE SEQUENCE [LARGE SCALE GENOMIC DNA]</scope>
    <source>
        <strain evidence="3">DSM 11293 / JCM 15392 / SEBR 4228</strain>
    </source>
</reference>
<comment type="subcellular location">
    <subcellularLocation>
        <location evidence="1">Cytoplasm</location>
    </subcellularLocation>
</comment>
<dbReference type="GO" id="GO:0008814">
    <property type="term" value="F:citrate CoA-transferase activity"/>
    <property type="evidence" value="ECO:0007669"/>
    <property type="project" value="UniProtKB-UniRule"/>
</dbReference>
<dbReference type="Pfam" id="PF04223">
    <property type="entry name" value="CitF"/>
    <property type="match status" value="1"/>
</dbReference>
<dbReference type="STRING" id="573413.Spirs_2209"/>
<evidence type="ECO:0000313" key="3">
    <source>
        <dbReference type="Proteomes" id="UP000002318"/>
    </source>
</evidence>
<comment type="catalytic activity">
    <reaction evidence="1">
        <text>citrate = oxaloacetate + acetate</text>
        <dbReference type="Rhea" id="RHEA:10760"/>
        <dbReference type="ChEBI" id="CHEBI:16452"/>
        <dbReference type="ChEBI" id="CHEBI:16947"/>
        <dbReference type="ChEBI" id="CHEBI:30089"/>
        <dbReference type="EC" id="4.1.3.6"/>
    </reaction>
</comment>
<dbReference type="NCBIfam" id="TIGR01584">
    <property type="entry name" value="citF"/>
    <property type="match status" value="1"/>
</dbReference>
<dbReference type="PANTHER" id="PTHR40596:SF1">
    <property type="entry name" value="CITRATE LYASE ALPHA CHAIN"/>
    <property type="match status" value="1"/>
</dbReference>
<dbReference type="eggNOG" id="COG3051">
    <property type="taxonomic scope" value="Bacteria"/>
</dbReference>
<dbReference type="InterPro" id="IPR006472">
    <property type="entry name" value="Citrate_lyase_asu"/>
</dbReference>
<accession>E1R6Z8</accession>
<evidence type="ECO:0000313" key="2">
    <source>
        <dbReference type="EMBL" id="ADK81325.1"/>
    </source>
</evidence>
<keyword evidence="3" id="KW-1185">Reference proteome</keyword>
<dbReference type="SUPFAM" id="SSF100950">
    <property type="entry name" value="NagB/RpiA/CoA transferase-like"/>
    <property type="match status" value="2"/>
</dbReference>
<dbReference type="PANTHER" id="PTHR40596">
    <property type="entry name" value="CITRATE LYASE ALPHA CHAIN"/>
    <property type="match status" value="1"/>
</dbReference>
<dbReference type="AlphaFoldDB" id="E1R6Z8"/>
<dbReference type="KEGG" id="ssm:Spirs_2209"/>
<dbReference type="GO" id="GO:0008815">
    <property type="term" value="F:citrate (pro-3S)-lyase activity"/>
    <property type="evidence" value="ECO:0007669"/>
    <property type="project" value="UniProtKB-UniRule"/>
</dbReference>
<dbReference type="GO" id="GO:0006084">
    <property type="term" value="P:acetyl-CoA metabolic process"/>
    <property type="evidence" value="ECO:0007669"/>
    <property type="project" value="UniProtKB-UniRule"/>
</dbReference>
<dbReference type="HOGENOM" id="CLU_046521_2_0_12"/>
<dbReference type="InterPro" id="IPR037171">
    <property type="entry name" value="NagB/RpiA_transferase-like"/>
</dbReference>
<keyword evidence="1" id="KW-0963">Cytoplasm</keyword>
<evidence type="ECO:0000256" key="1">
    <source>
        <dbReference type="PIRNR" id="PIRNR009451"/>
    </source>
</evidence>
<sequence length="518" mass="55827">MNTNIRLEAIPNIEKLKGINGIYTDDHAHKDVLSFLEKEQFESKILRSLEEAIEKSGLQNGMTISFHHHFRDGDYVLNKVMDVIAGMGFKDLTLAASSLMNVHEQLIKHIKSGVIKRIETSGMRGKLAEAVSNGLMDIPVVFRSHGGRAYAIETGALKIDIAFIGAPSCDPFGNANGYSRDNDTGIVCGSLGYAKTDAQYADKVVVITDNIVPFPNVPSGIPQSDVDYVVKIDAIGDPEGIMSGATRYTKDPKELMIAETAANVITGSGRLRESFSIQMGSGGASLATVRFLREEMVKRDIHASFALGGITGQIVKLHEEGLIKKILDVQSFDLDAARSLKNNRFHQQISASYYASPGNVGSAVNQLDVVILSALEVDVDFNVNVLTGSDGVIRGAIGGHSDTAAGAALSIIVCPLTRGRIATIVDHVNTIVTPGKTIDVVVTDQGVAVNPRRNDLIEALTKANVELTTIENLRRKAIQLVGKSRPIEYTDKVVGVVTYRDGSVIDLIHQVKDPIDVS</sequence>
<name>E1R6Z8_SEDSS</name>
<comment type="catalytic activity">
    <reaction evidence="1">
        <text>citrate + acetyl-CoA = (3S)-citryl-CoA + acetate</text>
        <dbReference type="Rhea" id="RHEA:19405"/>
        <dbReference type="ChEBI" id="CHEBI:16947"/>
        <dbReference type="ChEBI" id="CHEBI:30089"/>
        <dbReference type="ChEBI" id="CHEBI:57288"/>
        <dbReference type="ChEBI" id="CHEBI:57321"/>
        <dbReference type="EC" id="2.8.3.10"/>
    </reaction>
</comment>
<protein>
    <recommendedName>
        <fullName evidence="1">Citrate lyase alpha chain</fullName>
        <shortName evidence="1">Citrase alpha chain</shortName>
        <ecNumber evidence="1">2.8.3.10</ecNumber>
        <ecNumber evidence="1">4.1.3.6</ecNumber>
    </recommendedName>
    <alternativeName>
        <fullName evidence="1">Citrate (pro-3S)-lyase alpha chain</fullName>
    </alternativeName>
    <alternativeName>
        <fullName evidence="1">Citrate CoA-transferase subunit</fullName>
    </alternativeName>
</protein>
<dbReference type="Gene3D" id="3.40.1080.10">
    <property type="entry name" value="Glutaconate Coenzyme A-transferase"/>
    <property type="match status" value="2"/>
</dbReference>
<keyword evidence="1 2" id="KW-0808">Transferase</keyword>
<dbReference type="RefSeq" id="WP_013254788.1">
    <property type="nucleotide sequence ID" value="NC_014364.1"/>
</dbReference>
<dbReference type="GO" id="GO:0009346">
    <property type="term" value="C:ATP-independent citrate lyase complex"/>
    <property type="evidence" value="ECO:0007669"/>
    <property type="project" value="UniProtKB-UniRule"/>
</dbReference>
<dbReference type="EC" id="4.1.3.6" evidence="1"/>
<dbReference type="EMBL" id="CP002116">
    <property type="protein sequence ID" value="ADK81325.1"/>
    <property type="molecule type" value="Genomic_DNA"/>
</dbReference>
<organism evidence="2 3">
    <name type="scientific">Sediminispirochaeta smaragdinae (strain DSM 11293 / JCM 15392 / SEBR 4228)</name>
    <name type="common">Spirochaeta smaragdinae</name>
    <dbReference type="NCBI Taxonomy" id="573413"/>
    <lineage>
        <taxon>Bacteria</taxon>
        <taxon>Pseudomonadati</taxon>
        <taxon>Spirochaetota</taxon>
        <taxon>Spirochaetia</taxon>
        <taxon>Spirochaetales</taxon>
        <taxon>Spirochaetaceae</taxon>
        <taxon>Sediminispirochaeta</taxon>
    </lineage>
</organism>
<dbReference type="PIRSF" id="PIRSF009451">
    <property type="entry name" value="Citrt_lyas_alpha"/>
    <property type="match status" value="1"/>
</dbReference>
<gene>
    <name evidence="2" type="ordered locus">Spirs_2209</name>
</gene>
<keyword evidence="1 2" id="KW-0456">Lyase</keyword>
<dbReference type="Proteomes" id="UP000002318">
    <property type="component" value="Chromosome"/>
</dbReference>
<dbReference type="GO" id="GO:0005737">
    <property type="term" value="C:cytoplasm"/>
    <property type="evidence" value="ECO:0007669"/>
    <property type="project" value="UniProtKB-SubCell"/>
</dbReference>